<dbReference type="EMBL" id="NSFD01000002">
    <property type="protein sequence ID" value="PBA28361.1"/>
    <property type="molecule type" value="Genomic_DNA"/>
</dbReference>
<dbReference type="Proteomes" id="UP000217768">
    <property type="component" value="Unassembled WGS sequence"/>
</dbReference>
<dbReference type="RefSeq" id="WP_050594564.1">
    <property type="nucleotide sequence ID" value="NZ_JAAILH010000002.1"/>
</dbReference>
<dbReference type="PANTHER" id="PTHR30349:SF64">
    <property type="entry name" value="PROPHAGE INTEGRASE INTD-RELATED"/>
    <property type="match status" value="1"/>
</dbReference>
<keyword evidence="2" id="KW-0233">DNA recombination</keyword>
<evidence type="ECO:0000313" key="7">
    <source>
        <dbReference type="Proteomes" id="UP000217768"/>
    </source>
</evidence>
<sequence length="297" mass="32733">MSRKGPARKPVPEAWAWAIDDYLHAIAAEGQRQATLRLRRDQLQHMARCLGCAPDEVTAERLIEWFGKQTHWSAEHRRSNRSAVRGFFSWAHKSGRVQVYLGDVLPKLPQAKMVPRPVPDDVWVYALAMADTRTALMMRLAAEAGLRRAEVAQVPTRDVFMGSGGPQLLVQGKGGRRRIVPISEDLARLIRRGAAGHTPALAAYDWGSSGWLFPDGEGCHLSAARVGAVVARALPGGYSMHSLRHRFATRAYRGSRNLLAVQTLLGHASVASTQRYTEVADDEIRAAAATAWDESRS</sequence>
<dbReference type="GO" id="GO:0003677">
    <property type="term" value="F:DNA binding"/>
    <property type="evidence" value="ECO:0007669"/>
    <property type="project" value="UniProtKB-UniRule"/>
</dbReference>
<feature type="domain" description="Tyr recombinase" evidence="4">
    <location>
        <begin position="113"/>
        <end position="289"/>
    </location>
</feature>
<evidence type="ECO:0000256" key="1">
    <source>
        <dbReference type="ARBA" id="ARBA00023125"/>
    </source>
</evidence>
<evidence type="ECO:0000259" key="5">
    <source>
        <dbReference type="PROSITE" id="PS51900"/>
    </source>
</evidence>
<dbReference type="InterPro" id="IPR050090">
    <property type="entry name" value="Tyrosine_recombinase_XerCD"/>
</dbReference>
<dbReference type="SUPFAM" id="SSF56349">
    <property type="entry name" value="DNA breaking-rejoining enzymes"/>
    <property type="match status" value="1"/>
</dbReference>
<evidence type="ECO:0000256" key="3">
    <source>
        <dbReference type="PROSITE-ProRule" id="PRU01248"/>
    </source>
</evidence>
<protein>
    <submittedName>
        <fullName evidence="6">Integrase</fullName>
    </submittedName>
</protein>
<dbReference type="GO" id="GO:0015074">
    <property type="term" value="P:DNA integration"/>
    <property type="evidence" value="ECO:0007669"/>
    <property type="project" value="InterPro"/>
</dbReference>
<comment type="caution">
    <text evidence="6">The sequence shown here is derived from an EMBL/GenBank/DDBJ whole genome shotgun (WGS) entry which is preliminary data.</text>
</comment>
<keyword evidence="1 3" id="KW-0238">DNA-binding</keyword>
<dbReference type="InterPro" id="IPR011010">
    <property type="entry name" value="DNA_brk_join_enz"/>
</dbReference>
<evidence type="ECO:0000256" key="2">
    <source>
        <dbReference type="ARBA" id="ARBA00023172"/>
    </source>
</evidence>
<gene>
    <name evidence="6" type="ORF">CKJ66_01595</name>
</gene>
<dbReference type="GeneID" id="75268253"/>
<evidence type="ECO:0000259" key="4">
    <source>
        <dbReference type="PROSITE" id="PS51898"/>
    </source>
</evidence>
<dbReference type="AlphaFoldDB" id="A0A2A2ZPK1"/>
<accession>A0A2A2ZPK1</accession>
<proteinExistence type="predicted"/>
<dbReference type="PROSITE" id="PS51898">
    <property type="entry name" value="TYR_RECOMBINASE"/>
    <property type="match status" value="1"/>
</dbReference>
<dbReference type="PANTHER" id="PTHR30349">
    <property type="entry name" value="PHAGE INTEGRASE-RELATED"/>
    <property type="match status" value="1"/>
</dbReference>
<reference evidence="6 7" key="1">
    <citation type="submission" date="2017-08" db="EMBL/GenBank/DDBJ databases">
        <title>Phylogenetic analysis of Mycobacterium avium complex whole genomes.</title>
        <authorList>
            <person name="Caverly L.J."/>
            <person name="Spilker T."/>
            <person name="Lipuma J."/>
        </authorList>
    </citation>
    <scope>NUCLEOTIDE SEQUENCE [LARGE SCALE GENOMIC DNA]</scope>
    <source>
        <strain evidence="6 7">FLAC0165</strain>
    </source>
</reference>
<dbReference type="InterPro" id="IPR044068">
    <property type="entry name" value="CB"/>
</dbReference>
<dbReference type="Pfam" id="PF00589">
    <property type="entry name" value="Phage_integrase"/>
    <property type="match status" value="1"/>
</dbReference>
<dbReference type="InterPro" id="IPR013762">
    <property type="entry name" value="Integrase-like_cat_sf"/>
</dbReference>
<dbReference type="GO" id="GO:0006310">
    <property type="term" value="P:DNA recombination"/>
    <property type="evidence" value="ECO:0007669"/>
    <property type="project" value="UniProtKB-KW"/>
</dbReference>
<dbReference type="InterPro" id="IPR002104">
    <property type="entry name" value="Integrase_catalytic"/>
</dbReference>
<organism evidence="6 7">
    <name type="scientific">Mycobacterium avium</name>
    <dbReference type="NCBI Taxonomy" id="1764"/>
    <lineage>
        <taxon>Bacteria</taxon>
        <taxon>Bacillati</taxon>
        <taxon>Actinomycetota</taxon>
        <taxon>Actinomycetes</taxon>
        <taxon>Mycobacteriales</taxon>
        <taxon>Mycobacteriaceae</taxon>
        <taxon>Mycobacterium</taxon>
        <taxon>Mycobacterium avium complex (MAC)</taxon>
    </lineage>
</organism>
<evidence type="ECO:0000313" key="6">
    <source>
        <dbReference type="EMBL" id="PBA28361.1"/>
    </source>
</evidence>
<name>A0A2A2ZPK1_MYCAV</name>
<feature type="domain" description="Core-binding (CB)" evidence="5">
    <location>
        <begin position="13"/>
        <end position="92"/>
    </location>
</feature>
<dbReference type="PROSITE" id="PS51900">
    <property type="entry name" value="CB"/>
    <property type="match status" value="1"/>
</dbReference>
<dbReference type="Gene3D" id="1.10.443.10">
    <property type="entry name" value="Intergrase catalytic core"/>
    <property type="match status" value="1"/>
</dbReference>